<dbReference type="GO" id="GO:0003824">
    <property type="term" value="F:catalytic activity"/>
    <property type="evidence" value="ECO:0007669"/>
    <property type="project" value="UniProtKB-ARBA"/>
</dbReference>
<comment type="caution">
    <text evidence="3">The sequence shown here is derived from an EMBL/GenBank/DDBJ whole genome shotgun (WGS) entry which is preliminary data.</text>
</comment>
<name>A0A560F5V8_9PROT</name>
<dbReference type="AlphaFoldDB" id="A0A560F5V8"/>
<dbReference type="InterPro" id="IPR000086">
    <property type="entry name" value="NUDIX_hydrolase_dom"/>
</dbReference>
<dbReference type="Gene3D" id="1.10.10.10">
    <property type="entry name" value="Winged helix-like DNA-binding domain superfamily/Winged helix DNA-binding domain"/>
    <property type="match status" value="1"/>
</dbReference>
<dbReference type="Proteomes" id="UP000316545">
    <property type="component" value="Unassembled WGS sequence"/>
</dbReference>
<reference evidence="3 4" key="1">
    <citation type="submission" date="2019-06" db="EMBL/GenBank/DDBJ databases">
        <title>Genomic Encyclopedia of Type Strains, Phase IV (KMG-V): Genome sequencing to study the core and pangenomes of soil and plant-associated prokaryotes.</title>
        <authorList>
            <person name="Whitman W."/>
        </authorList>
    </citation>
    <scope>NUCLEOTIDE SEQUENCE [LARGE SCALE GENOMIC DNA]</scope>
    <source>
        <strain evidence="3 4">BR 11865</strain>
    </source>
</reference>
<dbReference type="InterPro" id="IPR054105">
    <property type="entry name" value="WHD_NrtR"/>
</dbReference>
<keyword evidence="4" id="KW-1185">Reference proteome</keyword>
<feature type="domain" description="NrtR DNA-binding winged helix" evidence="2">
    <location>
        <begin position="148"/>
        <end position="207"/>
    </location>
</feature>
<sequence length="219" mass="24223">MIEDLIRPILTVDVIPLVLKDGCMHVALQRRDKAPYANEMALVGGYVRADEDESATAAALRVLREKAGITPRLLEQLMTFSGAGRDPRGWSASIAYYALQPAESLPTDRNLMLTPLDQARGLPFDHDAILAKAADRWRRRAAYSTLPAFLLPPHFTLSALRAAYESVLGRALNDSAFRRKIDELRVIQPIAGASSKATARPAQLYRLSHDGVTEFDRTL</sequence>
<protein>
    <submittedName>
        <fullName evidence="3">ADP-ribose pyrophosphatase YjhB (NUDIX family)</fullName>
    </submittedName>
</protein>
<dbReference type="RefSeq" id="WP_145620039.1">
    <property type="nucleotide sequence ID" value="NZ_JAYNFR010000031.1"/>
</dbReference>
<evidence type="ECO:0000313" key="4">
    <source>
        <dbReference type="Proteomes" id="UP000316545"/>
    </source>
</evidence>
<dbReference type="PANTHER" id="PTHR43736">
    <property type="entry name" value="ADP-RIBOSE PYROPHOSPHATASE"/>
    <property type="match status" value="1"/>
</dbReference>
<evidence type="ECO:0000259" key="2">
    <source>
        <dbReference type="Pfam" id="PF21906"/>
    </source>
</evidence>
<dbReference type="Pfam" id="PF21906">
    <property type="entry name" value="WHD_NrtR"/>
    <property type="match status" value="1"/>
</dbReference>
<proteinExistence type="predicted"/>
<dbReference type="SUPFAM" id="SSF55811">
    <property type="entry name" value="Nudix"/>
    <property type="match status" value="1"/>
</dbReference>
<dbReference type="PANTHER" id="PTHR43736:SF4">
    <property type="entry name" value="SLR1690 PROTEIN"/>
    <property type="match status" value="1"/>
</dbReference>
<organism evidence="3 4">
    <name type="scientific">Nitrospirillum amazonense</name>
    <dbReference type="NCBI Taxonomy" id="28077"/>
    <lineage>
        <taxon>Bacteria</taxon>
        <taxon>Pseudomonadati</taxon>
        <taxon>Pseudomonadota</taxon>
        <taxon>Alphaproteobacteria</taxon>
        <taxon>Rhodospirillales</taxon>
        <taxon>Azospirillaceae</taxon>
        <taxon>Nitrospirillum</taxon>
    </lineage>
</organism>
<gene>
    <name evidence="3" type="ORF">FBZ88_1277</name>
</gene>
<evidence type="ECO:0000313" key="3">
    <source>
        <dbReference type="EMBL" id="TWB17011.1"/>
    </source>
</evidence>
<dbReference type="Gene3D" id="3.90.79.10">
    <property type="entry name" value="Nucleoside Triphosphate Pyrophosphohydrolase"/>
    <property type="match status" value="1"/>
</dbReference>
<accession>A0A560F5V8</accession>
<dbReference type="EMBL" id="VITO01000027">
    <property type="protein sequence ID" value="TWB17011.1"/>
    <property type="molecule type" value="Genomic_DNA"/>
</dbReference>
<dbReference type="Pfam" id="PF00293">
    <property type="entry name" value="NUDIX"/>
    <property type="match status" value="1"/>
</dbReference>
<evidence type="ECO:0000259" key="1">
    <source>
        <dbReference type="Pfam" id="PF00293"/>
    </source>
</evidence>
<dbReference type="CDD" id="cd18873">
    <property type="entry name" value="NUDIX_NadM_like"/>
    <property type="match status" value="1"/>
</dbReference>
<dbReference type="InterPro" id="IPR015797">
    <property type="entry name" value="NUDIX_hydrolase-like_dom_sf"/>
</dbReference>
<feature type="domain" description="Nudix hydrolase" evidence="1">
    <location>
        <begin position="14"/>
        <end position="107"/>
    </location>
</feature>
<dbReference type="InterPro" id="IPR036388">
    <property type="entry name" value="WH-like_DNA-bd_sf"/>
</dbReference>
<dbReference type="InterPro" id="IPR036390">
    <property type="entry name" value="WH_DNA-bd_sf"/>
</dbReference>
<dbReference type="SUPFAM" id="SSF46785">
    <property type="entry name" value="Winged helix' DNA-binding domain"/>
    <property type="match status" value="1"/>
</dbReference>